<dbReference type="Proteomes" id="UP000664940">
    <property type="component" value="Unassembled WGS sequence"/>
</dbReference>
<feature type="region of interest" description="Disordered" evidence="1">
    <location>
        <begin position="1"/>
        <end position="31"/>
    </location>
</feature>
<accession>A0A834ELI6</accession>
<keyword evidence="2" id="KW-1133">Transmembrane helix</keyword>
<reference evidence="3 4" key="1">
    <citation type="journal article" date="2020" name="Nature">
        <title>Six reference-quality genomes reveal evolution of bat adaptations.</title>
        <authorList>
            <person name="Jebb D."/>
            <person name="Huang Z."/>
            <person name="Pippel M."/>
            <person name="Hughes G.M."/>
            <person name="Lavrichenko K."/>
            <person name="Devanna P."/>
            <person name="Winkler S."/>
            <person name="Jermiin L.S."/>
            <person name="Skirmuntt E.C."/>
            <person name="Katzourakis A."/>
            <person name="Burkitt-Gray L."/>
            <person name="Ray D.A."/>
            <person name="Sullivan K.A.M."/>
            <person name="Roscito J.G."/>
            <person name="Kirilenko B.M."/>
            <person name="Davalos L.M."/>
            <person name="Corthals A.P."/>
            <person name="Power M.L."/>
            <person name="Jones G."/>
            <person name="Ransome R.D."/>
            <person name="Dechmann D.K.N."/>
            <person name="Locatelli A.G."/>
            <person name="Puechmaille S.J."/>
            <person name="Fedrigo O."/>
            <person name="Jarvis E.D."/>
            <person name="Hiller M."/>
            <person name="Vernes S.C."/>
            <person name="Myers E.W."/>
            <person name="Teeling E.C."/>
        </authorList>
    </citation>
    <scope>NUCLEOTIDE SEQUENCE [LARGE SCALE GENOMIC DNA]</scope>
    <source>
        <strain evidence="3">Bat1K_MPI-CBG_1</strain>
    </source>
</reference>
<dbReference type="EMBL" id="JABVXQ010000002">
    <property type="protein sequence ID" value="KAF6125470.1"/>
    <property type="molecule type" value="Genomic_DNA"/>
</dbReference>
<keyword evidence="2" id="KW-0472">Membrane</keyword>
<comment type="caution">
    <text evidence="3">The sequence shown here is derived from an EMBL/GenBank/DDBJ whole genome shotgun (WGS) entry which is preliminary data.</text>
</comment>
<proteinExistence type="predicted"/>
<gene>
    <name evidence="3" type="ORF">HJG60_009911</name>
</gene>
<keyword evidence="2" id="KW-0812">Transmembrane</keyword>
<evidence type="ECO:0000313" key="3">
    <source>
        <dbReference type="EMBL" id="KAF6125470.1"/>
    </source>
</evidence>
<feature type="transmembrane region" description="Helical" evidence="2">
    <location>
        <begin position="125"/>
        <end position="147"/>
    </location>
</feature>
<sequence length="166" mass="18919">MCRPSPADRVTTAAEVRAPRPKKNRDAEPGHPRFAAAAGQLLCLLLLCGALDTRSSKGQVPERKVAWRSNSTAQRVVSRFNFFSSVLPFSFSRLRKRCQFSREQASCWLMLWTTVSLHQSRQRRVWGLLWIEMTFYFHFAVFIPLPLAPPPALKKNKTPNCGSFPE</sequence>
<dbReference type="AlphaFoldDB" id="A0A834ELI6"/>
<organism evidence="3 4">
    <name type="scientific">Phyllostomus discolor</name>
    <name type="common">pale spear-nosed bat</name>
    <dbReference type="NCBI Taxonomy" id="89673"/>
    <lineage>
        <taxon>Eukaryota</taxon>
        <taxon>Metazoa</taxon>
        <taxon>Chordata</taxon>
        <taxon>Craniata</taxon>
        <taxon>Vertebrata</taxon>
        <taxon>Euteleostomi</taxon>
        <taxon>Mammalia</taxon>
        <taxon>Eutheria</taxon>
        <taxon>Laurasiatheria</taxon>
        <taxon>Chiroptera</taxon>
        <taxon>Yangochiroptera</taxon>
        <taxon>Phyllostomidae</taxon>
        <taxon>Phyllostominae</taxon>
        <taxon>Phyllostomus</taxon>
    </lineage>
</organism>
<protein>
    <submittedName>
        <fullName evidence="3">Uncharacterized protein</fullName>
    </submittedName>
</protein>
<evidence type="ECO:0000256" key="1">
    <source>
        <dbReference type="SAM" id="MobiDB-lite"/>
    </source>
</evidence>
<name>A0A834ELI6_9CHIR</name>
<evidence type="ECO:0000313" key="4">
    <source>
        <dbReference type="Proteomes" id="UP000664940"/>
    </source>
</evidence>
<evidence type="ECO:0000256" key="2">
    <source>
        <dbReference type="SAM" id="Phobius"/>
    </source>
</evidence>